<reference evidence="2 3" key="1">
    <citation type="submission" date="2020-02" db="EMBL/GenBank/DDBJ databases">
        <title>Genome sequence of the type strain CGMCC 1.15528 of Mesorhizobium zhangyense.</title>
        <authorList>
            <person name="Gao J."/>
            <person name="Sun J."/>
        </authorList>
    </citation>
    <scope>NUCLEOTIDE SEQUENCE [LARGE SCALE GENOMIC DNA]</scope>
    <source>
        <strain evidence="2 3">CGMCC 1.15528</strain>
    </source>
</reference>
<evidence type="ECO:0000259" key="1">
    <source>
        <dbReference type="PROSITE" id="PS51664"/>
    </source>
</evidence>
<accession>A0A7C9V3V5</accession>
<evidence type="ECO:0000313" key="2">
    <source>
        <dbReference type="EMBL" id="NGN39945.1"/>
    </source>
</evidence>
<protein>
    <submittedName>
        <fullName evidence="2">YcaO-like family protein</fullName>
    </submittedName>
</protein>
<gene>
    <name evidence="2" type="ORF">G6N74_02600</name>
</gene>
<dbReference type="AlphaFoldDB" id="A0A7C9V3V5"/>
<organism evidence="2 3">
    <name type="scientific">Mesorhizobium zhangyense</name>
    <dbReference type="NCBI Taxonomy" id="1776730"/>
    <lineage>
        <taxon>Bacteria</taxon>
        <taxon>Pseudomonadati</taxon>
        <taxon>Pseudomonadota</taxon>
        <taxon>Alphaproteobacteria</taxon>
        <taxon>Hyphomicrobiales</taxon>
        <taxon>Phyllobacteriaceae</taxon>
        <taxon>Mesorhizobium</taxon>
    </lineage>
</organism>
<dbReference type="NCBIfam" id="TIGR00702">
    <property type="entry name" value="YcaO-type kinase domain"/>
    <property type="match status" value="1"/>
</dbReference>
<name>A0A7C9V3V5_9HYPH</name>
<keyword evidence="3" id="KW-1185">Reference proteome</keyword>
<comment type="caution">
    <text evidence="2">The sequence shown here is derived from an EMBL/GenBank/DDBJ whole genome shotgun (WGS) entry which is preliminary data.</text>
</comment>
<dbReference type="Pfam" id="PF02624">
    <property type="entry name" value="YcaO"/>
    <property type="match status" value="1"/>
</dbReference>
<proteinExistence type="predicted"/>
<dbReference type="PANTHER" id="PTHR37809">
    <property type="entry name" value="RIBOSOMAL PROTEIN S12 METHYLTHIOTRANSFERASE ACCESSORY FACTOR YCAO"/>
    <property type="match status" value="1"/>
</dbReference>
<dbReference type="Proteomes" id="UP000481252">
    <property type="component" value="Unassembled WGS sequence"/>
</dbReference>
<dbReference type="PANTHER" id="PTHR37809:SF1">
    <property type="entry name" value="RIBOSOMAL PROTEIN S12 METHYLTHIOTRANSFERASE ACCESSORY FACTOR YCAO"/>
    <property type="match status" value="1"/>
</dbReference>
<dbReference type="PROSITE" id="PS51664">
    <property type="entry name" value="YCAO"/>
    <property type="match status" value="1"/>
</dbReference>
<dbReference type="InterPro" id="IPR003776">
    <property type="entry name" value="YcaO-like_dom"/>
</dbReference>
<dbReference type="Gene3D" id="3.30.1330.230">
    <property type="match status" value="1"/>
</dbReference>
<dbReference type="RefSeq" id="WP_165113916.1">
    <property type="nucleotide sequence ID" value="NZ_JAAKZG010000001.1"/>
</dbReference>
<sequence length="393" mass="42735">MRLYDNSHPSFLEFSEALVSAPPNIGETIQRVLDRRQEFGISRLGSITGLDRIGIAVAQAVRPDARSVVVSQGSGLTVEQAAISALMEGIENWAAEHVSRERVRSVTVRNCPDADMWADLWALMPEGCDLEPLGWIDGWDILSSRKCSVPLALVDACYTLPSPHAPWLPRNTTGLAAGANVLQAVRHACLEILERDARCWALGKPHFFDRYQVETASLVRGAPGKILARLRQSGMETGVWSIPSAHGLPIYWCHVMEGERQMELAPLPAEGFACGLSNDEALSKALLEACRSRLTAMAGAREDVTIDLYRGSFDRHQLASWRKQLGARGSPLPPDPIPVSRPEIDVIIDALRSAGATAVVVVPLFVDQSIPAAVVRVVAPPLRTSPEELGHGM</sequence>
<feature type="domain" description="YcaO" evidence="1">
    <location>
        <begin position="73"/>
        <end position="393"/>
    </location>
</feature>
<evidence type="ECO:0000313" key="3">
    <source>
        <dbReference type="Proteomes" id="UP000481252"/>
    </source>
</evidence>
<dbReference type="EMBL" id="JAAKZG010000001">
    <property type="protein sequence ID" value="NGN39945.1"/>
    <property type="molecule type" value="Genomic_DNA"/>
</dbReference>